<feature type="transmembrane region" description="Helical" evidence="7">
    <location>
        <begin position="323"/>
        <end position="341"/>
    </location>
</feature>
<evidence type="ECO:0000256" key="6">
    <source>
        <dbReference type="PROSITE-ProRule" id="PRU00284"/>
    </source>
</evidence>
<dbReference type="OrthoDB" id="349976at2"/>
<reference evidence="9 10" key="1">
    <citation type="submission" date="2018-01" db="EMBL/GenBank/DDBJ databases">
        <title>Genome sequence of Borrelia tachyglossi.</title>
        <authorList>
            <person name="Gofton A.W."/>
        </authorList>
    </citation>
    <scope>NUCLEOTIDE SEQUENCE [LARGE SCALE GENOMIC DNA]</scope>
    <source>
        <strain evidence="9 10">Bc-F10-1268</strain>
    </source>
</reference>
<keyword evidence="3 7" id="KW-1133">Transmembrane helix</keyword>
<keyword evidence="4 7" id="KW-0472">Membrane</keyword>
<dbReference type="PANTHER" id="PTHR32089">
    <property type="entry name" value="METHYL-ACCEPTING CHEMOTAXIS PROTEIN MCPB"/>
    <property type="match status" value="1"/>
</dbReference>
<dbReference type="Pfam" id="PF00015">
    <property type="entry name" value="MCPsignal"/>
    <property type="match status" value="1"/>
</dbReference>
<keyword evidence="5 6" id="KW-0807">Transducer</keyword>
<dbReference type="EMBL" id="CP025785">
    <property type="protein sequence ID" value="AWG42960.1"/>
    <property type="molecule type" value="Genomic_DNA"/>
</dbReference>
<dbReference type="Proteomes" id="UP000244655">
    <property type="component" value="Chromosome"/>
</dbReference>
<gene>
    <name evidence="9" type="ORF">CR532_03115</name>
</gene>
<dbReference type="AlphaFoldDB" id="A0A2S1LXF4"/>
<evidence type="ECO:0000259" key="8">
    <source>
        <dbReference type="PROSITE" id="PS50111"/>
    </source>
</evidence>
<keyword evidence="2 7" id="KW-0812">Transmembrane</keyword>
<name>A0A2S1LXF4_9SPIR</name>
<evidence type="ECO:0000313" key="9">
    <source>
        <dbReference type="EMBL" id="AWG42960.1"/>
    </source>
</evidence>
<dbReference type="PROSITE" id="PS50111">
    <property type="entry name" value="CHEMOTAXIS_TRANSDUC_2"/>
    <property type="match status" value="1"/>
</dbReference>
<evidence type="ECO:0000313" key="10">
    <source>
        <dbReference type="Proteomes" id="UP000244655"/>
    </source>
</evidence>
<proteinExistence type="predicted"/>
<evidence type="ECO:0000256" key="5">
    <source>
        <dbReference type="ARBA" id="ARBA00023224"/>
    </source>
</evidence>
<evidence type="ECO:0000256" key="2">
    <source>
        <dbReference type="ARBA" id="ARBA00022692"/>
    </source>
</evidence>
<sequence length="733" mass="83494">MHDDSVNVKLKNMRFFIYFMLFGFVCFSLLFIGQAYLSYKNGYLERVRSDFRIFSSNVTFQFKNKYDYAIHILNNFIKDDEVLSVLKDASGSFISSIDLKSMYDLKVSSDLFLNSKEFSKVSKIFKYIPFKEDSLEGIFYIPIGQNVLIASRDFSFLDINNIIEHPIYFIPAKTNVAYYSSYQKVRNNFYTVVSVPVVKNGSEVLGVICLVVCFEDLLNNIASQFNSGLKSSNTNYEFFVVDREFKPLFLGINEIGADNFSEGYERSAVSRSLGYVKTDPNIFEHIFQHGNSSYLLNTIQIDGNVVQGFIWNMSSATLGFQSNSVLFLGFLLLSLFIIFYLCKSLILPVMEDFRIMFQHKKAKDDILNIDPPLEVKYTSLIFSYIASEFNSFSSKTIDAINRIKSYSHKLGKYLDEISISETEIDKVGTSLSIYERIGDTFSKIEKSILNILKDFESISEPISDHNKNIADIATRFEDNATAFYGIDKNLEIFNKVVAANSTNIDSVKSRVFELNSIFEGVNKNFSELLSQTNNLQSANKLLVLISAQTNMLAMNAAIEAAKAGDAGKSFAVVAEEIRKLAINSGKYSTTIKDELKTVNNIISVISSEIDTIYKNFMDIQDNVNNNSVQHERINITINKHIKEIKSFEGKYLSHDIKIKDTKNMYKEIFNNYLFVNGKFNNLNNDLNEFEVSKMSLDALGPLREHMDLVRGAREKITKMKDIVEGIDKELQGM</sequence>
<dbReference type="SMART" id="SM00283">
    <property type="entry name" value="MA"/>
    <property type="match status" value="1"/>
</dbReference>
<dbReference type="InterPro" id="IPR004089">
    <property type="entry name" value="MCPsignal_dom"/>
</dbReference>
<dbReference type="RefSeq" id="WP_108729359.1">
    <property type="nucleotide sequence ID" value="NZ_CP025785.1"/>
</dbReference>
<comment type="subcellular location">
    <subcellularLocation>
        <location evidence="1">Membrane</location>
        <topology evidence="1">Multi-pass membrane protein</topology>
    </subcellularLocation>
</comment>
<dbReference type="GO" id="GO:0016020">
    <property type="term" value="C:membrane"/>
    <property type="evidence" value="ECO:0007669"/>
    <property type="project" value="UniProtKB-SubCell"/>
</dbReference>
<dbReference type="GO" id="GO:0007165">
    <property type="term" value="P:signal transduction"/>
    <property type="evidence" value="ECO:0007669"/>
    <property type="project" value="UniProtKB-KW"/>
</dbReference>
<keyword evidence="10" id="KW-1185">Reference proteome</keyword>
<dbReference type="PANTHER" id="PTHR32089:SF119">
    <property type="entry name" value="METHYL-ACCEPTING CHEMOTAXIS PROTEIN CTPL"/>
    <property type="match status" value="1"/>
</dbReference>
<dbReference type="SUPFAM" id="SSF58104">
    <property type="entry name" value="Methyl-accepting chemotaxis protein (MCP) signaling domain"/>
    <property type="match status" value="1"/>
</dbReference>
<evidence type="ECO:0000256" key="4">
    <source>
        <dbReference type="ARBA" id="ARBA00023136"/>
    </source>
</evidence>
<feature type="domain" description="Methyl-accepting transducer" evidence="8">
    <location>
        <begin position="440"/>
        <end position="598"/>
    </location>
</feature>
<evidence type="ECO:0000256" key="1">
    <source>
        <dbReference type="ARBA" id="ARBA00004141"/>
    </source>
</evidence>
<protein>
    <submittedName>
        <fullName evidence="9">Chemotaxis protein</fullName>
    </submittedName>
</protein>
<accession>A0A2S1LXF4</accession>
<evidence type="ECO:0000256" key="3">
    <source>
        <dbReference type="ARBA" id="ARBA00022989"/>
    </source>
</evidence>
<dbReference type="Gene3D" id="1.10.287.950">
    <property type="entry name" value="Methyl-accepting chemotaxis protein"/>
    <property type="match status" value="1"/>
</dbReference>
<feature type="transmembrane region" description="Helical" evidence="7">
    <location>
        <begin position="15"/>
        <end position="39"/>
    </location>
</feature>
<evidence type="ECO:0000256" key="7">
    <source>
        <dbReference type="SAM" id="Phobius"/>
    </source>
</evidence>
<organism evidence="9 10">
    <name type="scientific">Candidatus Borreliella tachyglossi</name>
    <dbReference type="NCBI Taxonomy" id="1964448"/>
    <lineage>
        <taxon>Bacteria</taxon>
        <taxon>Pseudomonadati</taxon>
        <taxon>Spirochaetota</taxon>
        <taxon>Spirochaetia</taxon>
        <taxon>Spirochaetales</taxon>
        <taxon>Borreliaceae</taxon>
        <taxon>Borreliella</taxon>
    </lineage>
</organism>